<dbReference type="EMBL" id="JAANQT010000760">
    <property type="protein sequence ID" value="KAG1308578.1"/>
    <property type="molecule type" value="Genomic_DNA"/>
</dbReference>
<comment type="caution">
    <text evidence="3">The sequence shown here is derived from an EMBL/GenBank/DDBJ whole genome shotgun (WGS) entry which is preliminary data.</text>
</comment>
<dbReference type="PROSITE" id="PS51462">
    <property type="entry name" value="NUDIX"/>
    <property type="match status" value="1"/>
</dbReference>
<feature type="domain" description="Nudix hydrolase" evidence="2">
    <location>
        <begin position="5"/>
        <end position="148"/>
    </location>
</feature>
<dbReference type="GO" id="GO:0035539">
    <property type="term" value="F:8-oxo-7,8-dihydrodeoxyguanosine triphosphate pyrophosphatase activity"/>
    <property type="evidence" value="ECO:0007669"/>
    <property type="project" value="TreeGrafter"/>
</dbReference>
<dbReference type="Proteomes" id="UP000716291">
    <property type="component" value="Unassembled WGS sequence"/>
</dbReference>
<protein>
    <recommendedName>
        <fullName evidence="2">Nudix hydrolase domain-containing protein</fullName>
    </recommendedName>
</protein>
<dbReference type="Gene3D" id="3.90.79.10">
    <property type="entry name" value="Nucleoside Triphosphate Pyrophosphohydrolase"/>
    <property type="match status" value="1"/>
</dbReference>
<accession>A0A9P6X9P8</accession>
<dbReference type="AlphaFoldDB" id="A0A9P6X9P8"/>
<dbReference type="OrthoDB" id="447842at2759"/>
<dbReference type="GO" id="GO:0006203">
    <property type="term" value="P:dGTP catabolic process"/>
    <property type="evidence" value="ECO:0007669"/>
    <property type="project" value="TreeGrafter"/>
</dbReference>
<evidence type="ECO:0000313" key="3">
    <source>
        <dbReference type="EMBL" id="KAG1308578.1"/>
    </source>
</evidence>
<dbReference type="PANTHER" id="PTHR16099:SF5">
    <property type="entry name" value="NUCLEOTIDE TRIPHOSPHATE DIPHOSPHATASE NUDT15"/>
    <property type="match status" value="1"/>
</dbReference>
<name>A0A9P6X9P8_RHIOR</name>
<gene>
    <name evidence="3" type="ORF">G6F64_005942</name>
</gene>
<sequence length="148" mass="17105">MTQTEVRVGVACFVFYNDSKGSSYVLLGQRKGSHGSGTWQLPGGHLEMFESFEICAKREVFEESNIDLRNEIRFLTATNNIMGEKHYVTIFMCSEISSKEAENVRVMEPHKLEGEWKWVTLEELKQSYKPKFSPLQSFIDNHDLSFLK</sequence>
<proteinExistence type="predicted"/>
<evidence type="ECO:0000259" key="2">
    <source>
        <dbReference type="PROSITE" id="PS51462"/>
    </source>
</evidence>
<evidence type="ECO:0000313" key="4">
    <source>
        <dbReference type="Proteomes" id="UP000716291"/>
    </source>
</evidence>
<dbReference type="GO" id="GO:0005829">
    <property type="term" value="C:cytosol"/>
    <property type="evidence" value="ECO:0007669"/>
    <property type="project" value="TreeGrafter"/>
</dbReference>
<dbReference type="FunFam" id="3.90.79.10:FF:000060">
    <property type="entry name" value="Nudix hydrolase 1"/>
    <property type="match status" value="1"/>
</dbReference>
<dbReference type="PANTHER" id="PTHR16099">
    <property type="entry name" value="8-OXO-DGTP DIPHOSPHATES NUDT15"/>
    <property type="match status" value="1"/>
</dbReference>
<dbReference type="PROSITE" id="PS00893">
    <property type="entry name" value="NUDIX_BOX"/>
    <property type="match status" value="1"/>
</dbReference>
<keyword evidence="1" id="KW-0378">Hydrolase</keyword>
<dbReference type="SUPFAM" id="SSF55811">
    <property type="entry name" value="Nudix"/>
    <property type="match status" value="1"/>
</dbReference>
<dbReference type="InterPro" id="IPR000086">
    <property type="entry name" value="NUDIX_hydrolase_dom"/>
</dbReference>
<organism evidence="3 4">
    <name type="scientific">Rhizopus oryzae</name>
    <name type="common">Mucormycosis agent</name>
    <name type="synonym">Rhizopus arrhizus var. delemar</name>
    <dbReference type="NCBI Taxonomy" id="64495"/>
    <lineage>
        <taxon>Eukaryota</taxon>
        <taxon>Fungi</taxon>
        <taxon>Fungi incertae sedis</taxon>
        <taxon>Mucoromycota</taxon>
        <taxon>Mucoromycotina</taxon>
        <taxon>Mucoromycetes</taxon>
        <taxon>Mucorales</taxon>
        <taxon>Mucorineae</taxon>
        <taxon>Rhizopodaceae</taxon>
        <taxon>Rhizopus</taxon>
    </lineage>
</organism>
<dbReference type="Pfam" id="PF00293">
    <property type="entry name" value="NUDIX"/>
    <property type="match status" value="1"/>
</dbReference>
<dbReference type="InterPro" id="IPR020084">
    <property type="entry name" value="NUDIX_hydrolase_CS"/>
</dbReference>
<evidence type="ECO:0000256" key="1">
    <source>
        <dbReference type="ARBA" id="ARBA00022801"/>
    </source>
</evidence>
<dbReference type="InterPro" id="IPR015797">
    <property type="entry name" value="NUDIX_hydrolase-like_dom_sf"/>
</dbReference>
<reference evidence="3" key="1">
    <citation type="journal article" date="2020" name="Microb. Genom.">
        <title>Genetic diversity of clinical and environmental Mucorales isolates obtained from an investigation of mucormycosis cases among solid organ transplant recipients.</title>
        <authorList>
            <person name="Nguyen M.H."/>
            <person name="Kaul D."/>
            <person name="Muto C."/>
            <person name="Cheng S.J."/>
            <person name="Richter R.A."/>
            <person name="Bruno V.M."/>
            <person name="Liu G."/>
            <person name="Beyhan S."/>
            <person name="Sundermann A.J."/>
            <person name="Mounaud S."/>
            <person name="Pasculle A.W."/>
            <person name="Nierman W.C."/>
            <person name="Driscoll E."/>
            <person name="Cumbie R."/>
            <person name="Clancy C.J."/>
            <person name="Dupont C.L."/>
        </authorList>
    </citation>
    <scope>NUCLEOTIDE SEQUENCE</scope>
    <source>
        <strain evidence="3">GL11</strain>
    </source>
</reference>
<keyword evidence="4" id="KW-1185">Reference proteome</keyword>
<dbReference type="CDD" id="cd04678">
    <property type="entry name" value="NUDIX_MTH2_Nudt15"/>
    <property type="match status" value="1"/>
</dbReference>